<protein>
    <submittedName>
        <fullName evidence="1">Uncharacterized protein</fullName>
    </submittedName>
</protein>
<evidence type="ECO:0000313" key="1">
    <source>
        <dbReference type="EMBL" id="KAG8431462.1"/>
    </source>
</evidence>
<organism evidence="1 2">
    <name type="scientific">Hymenochirus boettgeri</name>
    <name type="common">Congo dwarf clawed frog</name>
    <dbReference type="NCBI Taxonomy" id="247094"/>
    <lineage>
        <taxon>Eukaryota</taxon>
        <taxon>Metazoa</taxon>
        <taxon>Chordata</taxon>
        <taxon>Craniata</taxon>
        <taxon>Vertebrata</taxon>
        <taxon>Euteleostomi</taxon>
        <taxon>Amphibia</taxon>
        <taxon>Batrachia</taxon>
        <taxon>Anura</taxon>
        <taxon>Pipoidea</taxon>
        <taxon>Pipidae</taxon>
        <taxon>Pipinae</taxon>
        <taxon>Hymenochirus</taxon>
    </lineage>
</organism>
<name>A0A8T2IHK2_9PIPI</name>
<keyword evidence="2" id="KW-1185">Reference proteome</keyword>
<sequence>MHTAIIFALCGYNLSPQHRKGDLKIHSVLFTSHTGQWVMFNREISDSLIWGPLKAFTASPILQTRKDAFAHPSYSHFVRQSFCLWKLGRPKQVFKQMPI</sequence>
<accession>A0A8T2IHK2</accession>
<comment type="caution">
    <text evidence="1">The sequence shown here is derived from an EMBL/GenBank/DDBJ whole genome shotgun (WGS) entry which is preliminary data.</text>
</comment>
<dbReference type="AlphaFoldDB" id="A0A8T2IHK2"/>
<reference evidence="1" key="1">
    <citation type="thesis" date="2020" institute="ProQuest LLC" country="789 East Eisenhower Parkway, Ann Arbor, MI, USA">
        <title>Comparative Genomics and Chromosome Evolution.</title>
        <authorList>
            <person name="Mudd A.B."/>
        </authorList>
    </citation>
    <scope>NUCLEOTIDE SEQUENCE</scope>
    <source>
        <strain evidence="1">Female2</strain>
        <tissue evidence="1">Blood</tissue>
    </source>
</reference>
<evidence type="ECO:0000313" key="2">
    <source>
        <dbReference type="Proteomes" id="UP000812440"/>
    </source>
</evidence>
<dbReference type="Proteomes" id="UP000812440">
    <property type="component" value="Unassembled WGS sequence"/>
</dbReference>
<dbReference type="EMBL" id="JAACNH010000185">
    <property type="protein sequence ID" value="KAG8431462.1"/>
    <property type="molecule type" value="Genomic_DNA"/>
</dbReference>
<gene>
    <name evidence="1" type="ORF">GDO86_018644</name>
</gene>
<proteinExistence type="predicted"/>